<gene>
    <name evidence="1" type="ORF">G8P07_003501</name>
</gene>
<reference evidence="1" key="1">
    <citation type="journal article" date="2018" name="Genome Biol.">
        <title>SKESA: strategic k-mer extension for scrupulous assemblies.</title>
        <authorList>
            <person name="Souvorov A."/>
            <person name="Agarwala R."/>
            <person name="Lipman D.J."/>
        </authorList>
    </citation>
    <scope>NUCLEOTIDE SEQUENCE</scope>
    <source>
        <strain evidence="1">MA.S/19990610</strain>
    </source>
</reference>
<comment type="caution">
    <text evidence="1">The sequence shown here is derived from an EMBL/GenBank/DDBJ whole genome shotgun (WGS) entry which is preliminary data.</text>
</comment>
<dbReference type="AlphaFoldDB" id="A0A755V3R0"/>
<accession>A0A755V3R0</accession>
<organism evidence="1">
    <name type="scientific">Salmonella enterica</name>
    <name type="common">Salmonella choleraesuis</name>
    <dbReference type="NCBI Taxonomy" id="28901"/>
    <lineage>
        <taxon>Bacteria</taxon>
        <taxon>Pseudomonadati</taxon>
        <taxon>Pseudomonadota</taxon>
        <taxon>Gammaproteobacteria</taxon>
        <taxon>Enterobacterales</taxon>
        <taxon>Enterobacteriaceae</taxon>
        <taxon>Salmonella</taxon>
    </lineage>
</organism>
<name>A0A755V3R0_SALER</name>
<sequence>MKVQLSGVLRRKTLVTRIRLEVLRAARVQDVMNFVFQDFRMGNLTKHSFKEMSYLSVKKAKNWKRRNYGAELHASSWLPSLKSMKIMKERLQPGCREYCFSEAQKVTSKLKLRNR</sequence>
<reference evidence="1" key="2">
    <citation type="submission" date="2020-02" db="EMBL/GenBank/DDBJ databases">
        <authorList>
            <consortium name="NCBI Pathogen Detection Project"/>
        </authorList>
    </citation>
    <scope>NUCLEOTIDE SEQUENCE</scope>
    <source>
        <strain evidence="1">MA.S/19990610</strain>
    </source>
</reference>
<evidence type="ECO:0000313" key="1">
    <source>
        <dbReference type="EMBL" id="HAF9622617.1"/>
    </source>
</evidence>
<protein>
    <submittedName>
        <fullName evidence="1">Uncharacterized protein</fullName>
    </submittedName>
</protein>
<proteinExistence type="predicted"/>
<dbReference type="EMBL" id="DAAWWD010000011">
    <property type="protein sequence ID" value="HAF9622617.1"/>
    <property type="molecule type" value="Genomic_DNA"/>
</dbReference>